<organism evidence="1 2">
    <name type="scientific">Methanothrix harundinacea</name>
    <dbReference type="NCBI Taxonomy" id="301375"/>
    <lineage>
        <taxon>Archaea</taxon>
        <taxon>Methanobacteriati</taxon>
        <taxon>Methanobacteriota</taxon>
        <taxon>Stenosarchaea group</taxon>
        <taxon>Methanomicrobia</taxon>
        <taxon>Methanotrichales</taxon>
        <taxon>Methanotrichaceae</taxon>
        <taxon>Methanothrix</taxon>
    </lineage>
</organism>
<dbReference type="EMBL" id="LGFT01000110">
    <property type="protein sequence ID" value="KUK43208.1"/>
    <property type="molecule type" value="Genomic_DNA"/>
</dbReference>
<name>A0A124FLZ9_9EURY</name>
<protein>
    <submittedName>
        <fullName evidence="1">Uncharacterized protein</fullName>
    </submittedName>
</protein>
<gene>
    <name evidence="1" type="ORF">XD72_2417</name>
</gene>
<feature type="non-terminal residue" evidence="1">
    <location>
        <position position="1"/>
    </location>
</feature>
<accession>A0A124FLZ9</accession>
<dbReference type="Proteomes" id="UP000057043">
    <property type="component" value="Unassembled WGS sequence"/>
</dbReference>
<evidence type="ECO:0000313" key="1">
    <source>
        <dbReference type="EMBL" id="KUK43208.1"/>
    </source>
</evidence>
<evidence type="ECO:0000313" key="2">
    <source>
        <dbReference type="Proteomes" id="UP000057043"/>
    </source>
</evidence>
<reference evidence="1 2" key="1">
    <citation type="journal article" date="2015" name="MBio">
        <title>Genome-Resolved Metagenomic Analysis Reveals Roles for Candidate Phyla and Other Microbial Community Members in Biogeochemical Transformations in Oil Reservoirs.</title>
        <authorList>
            <person name="Hu P."/>
            <person name="Tom L."/>
            <person name="Singh A."/>
            <person name="Thomas B.C."/>
            <person name="Baker B.J."/>
            <person name="Piceno Y.M."/>
            <person name="Andersen G.L."/>
            <person name="Banfield J.F."/>
        </authorList>
    </citation>
    <scope>NUCLEOTIDE SEQUENCE [LARGE SCALE GENOMIC DNA]</scope>
    <source>
        <strain evidence="1">57_489</strain>
    </source>
</reference>
<sequence length="51" mass="5744">LCRVFVPEGQKELDFELLADFHQTVSPMVRSDVNAGLKLSNYGGIKLSTYR</sequence>
<proteinExistence type="predicted"/>
<comment type="caution">
    <text evidence="1">The sequence shown here is derived from an EMBL/GenBank/DDBJ whole genome shotgun (WGS) entry which is preliminary data.</text>
</comment>
<dbReference type="PATRIC" id="fig|301375.7.peg.146"/>
<dbReference type="AlphaFoldDB" id="A0A124FLZ9"/>